<evidence type="ECO:0000313" key="5">
    <source>
        <dbReference type="EMBL" id="PWK78758.1"/>
    </source>
</evidence>
<dbReference type="GO" id="GO:0003700">
    <property type="term" value="F:DNA-binding transcription factor activity"/>
    <property type="evidence" value="ECO:0007669"/>
    <property type="project" value="InterPro"/>
</dbReference>
<dbReference type="InterPro" id="IPR014710">
    <property type="entry name" value="RmlC-like_jellyroll"/>
</dbReference>
<comment type="caution">
    <text evidence="5">The sequence shown here is derived from an EMBL/GenBank/DDBJ whole genome shotgun (WGS) entry which is preliminary data.</text>
</comment>
<keyword evidence="6" id="KW-1185">Reference proteome</keyword>
<keyword evidence="2 5" id="KW-0238">DNA-binding</keyword>
<sequence length="295" mass="33637">MIQSIPTIDICTLADDIRQDEILISRFANYLEAHKNLFFPHRHSFFHLVLFTAGGGSHTIDFEKFEVNAGQIYFMVPGQVHSWNFEGFTDGYIINFSGSFIQSFLLRSGYLDNFSFLSSTNPGDGVINIPADHLPAIVTLFENIVAEVDHQRALGSDMVKLLMLQVFILLGRIQGKDESRGKQGYNHTLIRNFQKMIEQHYIDVKLPKDYAEMLYITPNHLNAVCKDVLGLAAGEVIRNRTLLEAKRLLTNPKLSISEIAFTLNFNDNSYFTKFFKKSEGITPEEFRKKTLNNKS</sequence>
<dbReference type="RefSeq" id="WP_109607047.1">
    <property type="nucleotide sequence ID" value="NZ_QGHA01000002.1"/>
</dbReference>
<keyword evidence="1" id="KW-0805">Transcription regulation</keyword>
<gene>
    <name evidence="5" type="ORF">LX99_01210</name>
</gene>
<protein>
    <submittedName>
        <fullName evidence="5">AraC-like DNA-binding protein</fullName>
    </submittedName>
</protein>
<dbReference type="InterPro" id="IPR009057">
    <property type="entry name" value="Homeodomain-like_sf"/>
</dbReference>
<dbReference type="Pfam" id="PF12833">
    <property type="entry name" value="HTH_18"/>
    <property type="match status" value="1"/>
</dbReference>
<proteinExistence type="predicted"/>
<dbReference type="PANTHER" id="PTHR43280:SF32">
    <property type="entry name" value="TRANSCRIPTIONAL REGULATORY PROTEIN"/>
    <property type="match status" value="1"/>
</dbReference>
<dbReference type="GO" id="GO:0043565">
    <property type="term" value="F:sequence-specific DNA binding"/>
    <property type="evidence" value="ECO:0007669"/>
    <property type="project" value="InterPro"/>
</dbReference>
<evidence type="ECO:0000256" key="1">
    <source>
        <dbReference type="ARBA" id="ARBA00023015"/>
    </source>
</evidence>
<dbReference type="SUPFAM" id="SSF46689">
    <property type="entry name" value="Homeodomain-like"/>
    <property type="match status" value="1"/>
</dbReference>
<dbReference type="AlphaFoldDB" id="A0A316HDV1"/>
<dbReference type="InterPro" id="IPR003313">
    <property type="entry name" value="AraC-bd"/>
</dbReference>
<accession>A0A316HDV1</accession>
<reference evidence="5 6" key="1">
    <citation type="submission" date="2018-05" db="EMBL/GenBank/DDBJ databases">
        <title>Genomic Encyclopedia of Archaeal and Bacterial Type Strains, Phase II (KMG-II): from individual species to whole genera.</title>
        <authorList>
            <person name="Goeker M."/>
        </authorList>
    </citation>
    <scope>NUCLEOTIDE SEQUENCE [LARGE SCALE GENOMIC DNA]</scope>
    <source>
        <strain evidence="5 6">DSM 19975</strain>
    </source>
</reference>
<dbReference type="SUPFAM" id="SSF51215">
    <property type="entry name" value="Regulatory protein AraC"/>
    <property type="match status" value="1"/>
</dbReference>
<dbReference type="InterPro" id="IPR037923">
    <property type="entry name" value="HTH-like"/>
</dbReference>
<dbReference type="EMBL" id="QGHA01000002">
    <property type="protein sequence ID" value="PWK78758.1"/>
    <property type="molecule type" value="Genomic_DNA"/>
</dbReference>
<dbReference type="SMART" id="SM00342">
    <property type="entry name" value="HTH_ARAC"/>
    <property type="match status" value="1"/>
</dbReference>
<dbReference type="Gene3D" id="2.60.120.10">
    <property type="entry name" value="Jelly Rolls"/>
    <property type="match status" value="1"/>
</dbReference>
<dbReference type="Pfam" id="PF02311">
    <property type="entry name" value="AraC_binding"/>
    <property type="match status" value="1"/>
</dbReference>
<name>A0A316HDV1_9SPHI</name>
<evidence type="ECO:0000259" key="4">
    <source>
        <dbReference type="PROSITE" id="PS01124"/>
    </source>
</evidence>
<dbReference type="Proteomes" id="UP000245678">
    <property type="component" value="Unassembled WGS sequence"/>
</dbReference>
<dbReference type="PANTHER" id="PTHR43280">
    <property type="entry name" value="ARAC-FAMILY TRANSCRIPTIONAL REGULATOR"/>
    <property type="match status" value="1"/>
</dbReference>
<evidence type="ECO:0000313" key="6">
    <source>
        <dbReference type="Proteomes" id="UP000245678"/>
    </source>
</evidence>
<dbReference type="Gene3D" id="1.10.10.60">
    <property type="entry name" value="Homeodomain-like"/>
    <property type="match status" value="1"/>
</dbReference>
<keyword evidence="3" id="KW-0804">Transcription</keyword>
<dbReference type="InterPro" id="IPR018060">
    <property type="entry name" value="HTH_AraC"/>
</dbReference>
<feature type="domain" description="HTH araC/xylS-type" evidence="4">
    <location>
        <begin position="191"/>
        <end position="289"/>
    </location>
</feature>
<evidence type="ECO:0000256" key="2">
    <source>
        <dbReference type="ARBA" id="ARBA00023125"/>
    </source>
</evidence>
<organism evidence="5 6">
    <name type="scientific">Mucilaginibacter oryzae</name>
    <dbReference type="NCBI Taxonomy" id="468058"/>
    <lineage>
        <taxon>Bacteria</taxon>
        <taxon>Pseudomonadati</taxon>
        <taxon>Bacteroidota</taxon>
        <taxon>Sphingobacteriia</taxon>
        <taxon>Sphingobacteriales</taxon>
        <taxon>Sphingobacteriaceae</taxon>
        <taxon>Mucilaginibacter</taxon>
    </lineage>
</organism>
<dbReference type="PRINTS" id="PR00032">
    <property type="entry name" value="HTHARAC"/>
</dbReference>
<dbReference type="PROSITE" id="PS01124">
    <property type="entry name" value="HTH_ARAC_FAMILY_2"/>
    <property type="match status" value="1"/>
</dbReference>
<dbReference type="InterPro" id="IPR020449">
    <property type="entry name" value="Tscrpt_reg_AraC-type_HTH"/>
</dbReference>
<evidence type="ECO:0000256" key="3">
    <source>
        <dbReference type="ARBA" id="ARBA00023163"/>
    </source>
</evidence>